<evidence type="ECO:0000256" key="1">
    <source>
        <dbReference type="ARBA" id="ARBA00004123"/>
    </source>
</evidence>
<dbReference type="RefSeq" id="XP_040702203.1">
    <property type="nucleotide sequence ID" value="XM_040840339.1"/>
</dbReference>
<reference evidence="11" key="1">
    <citation type="journal article" date="2017" name="Genome Biol.">
        <title>Comparative genomics reveals high biological diversity and specific adaptations in the industrially and medically important fungal genus Aspergillus.</title>
        <authorList>
            <person name="de Vries R.P."/>
            <person name="Riley R."/>
            <person name="Wiebenga A."/>
            <person name="Aguilar-Osorio G."/>
            <person name="Amillis S."/>
            <person name="Uchima C.A."/>
            <person name="Anderluh G."/>
            <person name="Asadollahi M."/>
            <person name="Askin M."/>
            <person name="Barry K."/>
            <person name="Battaglia E."/>
            <person name="Bayram O."/>
            <person name="Benocci T."/>
            <person name="Braus-Stromeyer S.A."/>
            <person name="Caldana C."/>
            <person name="Canovas D."/>
            <person name="Cerqueira G.C."/>
            <person name="Chen F."/>
            <person name="Chen W."/>
            <person name="Choi C."/>
            <person name="Clum A."/>
            <person name="Dos Santos R.A."/>
            <person name="Damasio A.R."/>
            <person name="Diallinas G."/>
            <person name="Emri T."/>
            <person name="Fekete E."/>
            <person name="Flipphi M."/>
            <person name="Freyberg S."/>
            <person name="Gallo A."/>
            <person name="Gournas C."/>
            <person name="Habgood R."/>
            <person name="Hainaut M."/>
            <person name="Harispe M.L."/>
            <person name="Henrissat B."/>
            <person name="Hilden K.S."/>
            <person name="Hope R."/>
            <person name="Hossain A."/>
            <person name="Karabika E."/>
            <person name="Karaffa L."/>
            <person name="Karanyi Z."/>
            <person name="Krasevec N."/>
            <person name="Kuo A."/>
            <person name="Kusch H."/>
            <person name="LaButti K."/>
            <person name="Lagendijk E.L."/>
            <person name="Lapidus A."/>
            <person name="Levasseur A."/>
            <person name="Lindquist E."/>
            <person name="Lipzen A."/>
            <person name="Logrieco A.F."/>
            <person name="MacCabe A."/>
            <person name="Maekelae M.R."/>
            <person name="Malavazi I."/>
            <person name="Melin P."/>
            <person name="Meyer V."/>
            <person name="Mielnichuk N."/>
            <person name="Miskei M."/>
            <person name="Molnar A.P."/>
            <person name="Mule G."/>
            <person name="Ngan C.Y."/>
            <person name="Orejas M."/>
            <person name="Orosz E."/>
            <person name="Ouedraogo J.P."/>
            <person name="Overkamp K.M."/>
            <person name="Park H.-S."/>
            <person name="Perrone G."/>
            <person name="Piumi F."/>
            <person name="Punt P.J."/>
            <person name="Ram A.F."/>
            <person name="Ramon A."/>
            <person name="Rauscher S."/>
            <person name="Record E."/>
            <person name="Riano-Pachon D.M."/>
            <person name="Robert V."/>
            <person name="Roehrig J."/>
            <person name="Ruller R."/>
            <person name="Salamov A."/>
            <person name="Salih N.S."/>
            <person name="Samson R.A."/>
            <person name="Sandor E."/>
            <person name="Sanguinetti M."/>
            <person name="Schuetze T."/>
            <person name="Sepcic K."/>
            <person name="Shelest E."/>
            <person name="Sherlock G."/>
            <person name="Sophianopoulou V."/>
            <person name="Squina F.M."/>
            <person name="Sun H."/>
            <person name="Susca A."/>
            <person name="Todd R.B."/>
            <person name="Tsang A."/>
            <person name="Unkles S.E."/>
            <person name="van de Wiele N."/>
            <person name="van Rossen-Uffink D."/>
            <person name="Oliveira J.V."/>
            <person name="Vesth T.C."/>
            <person name="Visser J."/>
            <person name="Yu J.-H."/>
            <person name="Zhou M."/>
            <person name="Andersen M.R."/>
            <person name="Archer D.B."/>
            <person name="Baker S.E."/>
            <person name="Benoit I."/>
            <person name="Brakhage A.A."/>
            <person name="Braus G.H."/>
            <person name="Fischer R."/>
            <person name="Frisvad J.C."/>
            <person name="Goldman G.H."/>
            <person name="Houbraken J."/>
            <person name="Oakley B."/>
            <person name="Pocsi I."/>
            <person name="Scazzocchio C."/>
            <person name="Seiboth B."/>
            <person name="vanKuyk P.A."/>
            <person name="Wortman J."/>
            <person name="Dyer P.S."/>
            <person name="Grigoriev I.V."/>
        </authorList>
    </citation>
    <scope>NUCLEOTIDE SEQUENCE [LARGE SCALE GENOMIC DNA]</scope>
    <source>
        <strain evidence="11">CBS 593.65</strain>
    </source>
</reference>
<name>A0A1L9TG33_9EURO</name>
<evidence type="ECO:0000313" key="11">
    <source>
        <dbReference type="Proteomes" id="UP000184356"/>
    </source>
</evidence>
<feature type="domain" description="Xylanolytic transcriptional activator regulatory" evidence="9">
    <location>
        <begin position="53"/>
        <end position="202"/>
    </location>
</feature>
<keyword evidence="3" id="KW-0862">Zinc</keyword>
<proteinExistence type="predicted"/>
<evidence type="ECO:0000256" key="4">
    <source>
        <dbReference type="ARBA" id="ARBA00023015"/>
    </source>
</evidence>
<dbReference type="AlphaFoldDB" id="A0A1L9TG33"/>
<accession>A0A1L9TG33</accession>
<evidence type="ECO:0000256" key="2">
    <source>
        <dbReference type="ARBA" id="ARBA00022723"/>
    </source>
</evidence>
<evidence type="ECO:0000256" key="7">
    <source>
        <dbReference type="ARBA" id="ARBA00023242"/>
    </source>
</evidence>
<gene>
    <name evidence="10" type="ORF">ASPSYDRAFT_1179243</name>
</gene>
<feature type="transmembrane region" description="Helical" evidence="8">
    <location>
        <begin position="90"/>
        <end position="109"/>
    </location>
</feature>
<dbReference type="InterPro" id="IPR052202">
    <property type="entry name" value="Yeast_MetPath_Reg"/>
</dbReference>
<dbReference type="CDD" id="cd12148">
    <property type="entry name" value="fungal_TF_MHR"/>
    <property type="match status" value="1"/>
</dbReference>
<keyword evidence="6" id="KW-0804">Transcription</keyword>
<dbReference type="PANTHER" id="PTHR47782:SF12">
    <property type="entry name" value="ZN(II)2CYS6 TRANSCRIPTION FACTOR (EUROFUNG)"/>
    <property type="match status" value="1"/>
</dbReference>
<dbReference type="GeneID" id="63756412"/>
<keyword evidence="4" id="KW-0805">Transcription regulation</keyword>
<keyword evidence="8" id="KW-1133">Transmembrane helix</keyword>
<keyword evidence="11" id="KW-1185">Reference proteome</keyword>
<keyword evidence="7" id="KW-0539">Nucleus</keyword>
<dbReference type="PANTHER" id="PTHR47782">
    <property type="entry name" value="ZN(II)2CYS6 TRANSCRIPTION FACTOR (EUROFUNG)-RELATED"/>
    <property type="match status" value="1"/>
</dbReference>
<keyword evidence="8" id="KW-0812">Transmembrane</keyword>
<evidence type="ECO:0000256" key="8">
    <source>
        <dbReference type="SAM" id="Phobius"/>
    </source>
</evidence>
<dbReference type="STRING" id="1036612.A0A1L9TG33"/>
<evidence type="ECO:0000313" key="10">
    <source>
        <dbReference type="EMBL" id="OJJ58397.1"/>
    </source>
</evidence>
<comment type="subcellular location">
    <subcellularLocation>
        <location evidence="1">Nucleus</location>
    </subcellularLocation>
</comment>
<dbReference type="GO" id="GO:0043565">
    <property type="term" value="F:sequence-specific DNA binding"/>
    <property type="evidence" value="ECO:0007669"/>
    <property type="project" value="TreeGrafter"/>
</dbReference>
<dbReference type="GO" id="GO:0006351">
    <property type="term" value="P:DNA-templated transcription"/>
    <property type="evidence" value="ECO:0007669"/>
    <property type="project" value="InterPro"/>
</dbReference>
<keyword evidence="2" id="KW-0479">Metal-binding</keyword>
<dbReference type="Pfam" id="PF04082">
    <property type="entry name" value="Fungal_trans"/>
    <property type="match status" value="1"/>
</dbReference>
<dbReference type="Proteomes" id="UP000184356">
    <property type="component" value="Unassembled WGS sequence"/>
</dbReference>
<evidence type="ECO:0000256" key="5">
    <source>
        <dbReference type="ARBA" id="ARBA00023125"/>
    </source>
</evidence>
<dbReference type="VEuPathDB" id="FungiDB:ASPSYDRAFT_1179243"/>
<evidence type="ECO:0000256" key="6">
    <source>
        <dbReference type="ARBA" id="ARBA00023163"/>
    </source>
</evidence>
<dbReference type="GO" id="GO:0000981">
    <property type="term" value="F:DNA-binding transcription factor activity, RNA polymerase II-specific"/>
    <property type="evidence" value="ECO:0007669"/>
    <property type="project" value="TreeGrafter"/>
</dbReference>
<dbReference type="InterPro" id="IPR007219">
    <property type="entry name" value="XnlR_reg_dom"/>
</dbReference>
<sequence length="421" mass="47055">MVREALLAGSKGAHAKAAPSAMADTVFRSSSQISCFPPDSAELQGLCLSTYVENYFGHVHKSFPFLDEEEVRRVIDSIHQRKRVRASEKAIVYMVLAIGAIFPAVHSYMDTFHAVRFFSCAIKELDVYKETPATIQIVLLYTLFSLMEPSAGDTWQLIDLCTRSCIKLGFHRGHTLRERNAFRGESSNKNMAIFWSTYVLDREIQKLPQDVIAGPGFGFLCTWCHRLSAIQQPGSISEAGAVGLAELRRSLSTLDNDDSYKKQGELLPKLVLYQILITSLIFLQGPAQLQTEETKNLILKDYTTLADNILGMNYTFPWLMGYTSFQAAIGVMAQVRIMPNYRILMYGPQLLEILSCANRLLRFSSARMCCLGKLYDIVKYAEECIKQGMPLSGGIPNNLVPLRGTRLLERCSLAFSASGIP</sequence>
<dbReference type="EMBL" id="KV878587">
    <property type="protein sequence ID" value="OJJ58397.1"/>
    <property type="molecule type" value="Genomic_DNA"/>
</dbReference>
<dbReference type="GO" id="GO:0045944">
    <property type="term" value="P:positive regulation of transcription by RNA polymerase II"/>
    <property type="evidence" value="ECO:0007669"/>
    <property type="project" value="TreeGrafter"/>
</dbReference>
<dbReference type="GO" id="GO:0008270">
    <property type="term" value="F:zinc ion binding"/>
    <property type="evidence" value="ECO:0007669"/>
    <property type="project" value="InterPro"/>
</dbReference>
<dbReference type="OrthoDB" id="4468950at2759"/>
<keyword evidence="8" id="KW-0472">Membrane</keyword>
<organism evidence="10 11">
    <name type="scientific">Aspergillus sydowii CBS 593.65</name>
    <dbReference type="NCBI Taxonomy" id="1036612"/>
    <lineage>
        <taxon>Eukaryota</taxon>
        <taxon>Fungi</taxon>
        <taxon>Dikarya</taxon>
        <taxon>Ascomycota</taxon>
        <taxon>Pezizomycotina</taxon>
        <taxon>Eurotiomycetes</taxon>
        <taxon>Eurotiomycetidae</taxon>
        <taxon>Eurotiales</taxon>
        <taxon>Aspergillaceae</taxon>
        <taxon>Aspergillus</taxon>
        <taxon>Aspergillus subgen. Nidulantes</taxon>
    </lineage>
</organism>
<protein>
    <recommendedName>
        <fullName evidence="9">Xylanolytic transcriptional activator regulatory domain-containing protein</fullName>
    </recommendedName>
</protein>
<evidence type="ECO:0000259" key="9">
    <source>
        <dbReference type="Pfam" id="PF04082"/>
    </source>
</evidence>
<keyword evidence="5" id="KW-0238">DNA-binding</keyword>
<evidence type="ECO:0000256" key="3">
    <source>
        <dbReference type="ARBA" id="ARBA00022833"/>
    </source>
</evidence>
<dbReference type="GO" id="GO:0005634">
    <property type="term" value="C:nucleus"/>
    <property type="evidence" value="ECO:0007669"/>
    <property type="project" value="UniProtKB-SubCell"/>
</dbReference>